<protein>
    <submittedName>
        <fullName evidence="2">Putative Fe-S protein</fullName>
    </submittedName>
</protein>
<evidence type="ECO:0000313" key="2">
    <source>
        <dbReference type="EMBL" id="CTQ74448.1"/>
    </source>
</evidence>
<feature type="domain" description="MOSC" evidence="1">
    <location>
        <begin position="81"/>
        <end position="228"/>
    </location>
</feature>
<evidence type="ECO:0000259" key="1">
    <source>
        <dbReference type="PROSITE" id="PS51340"/>
    </source>
</evidence>
<dbReference type="AlphaFoldDB" id="A0A0M7AH66"/>
<dbReference type="PANTHER" id="PTHR36930:SF1">
    <property type="entry name" value="MOSC DOMAIN-CONTAINING PROTEIN"/>
    <property type="match status" value="1"/>
</dbReference>
<dbReference type="SUPFAM" id="SSF50800">
    <property type="entry name" value="PK beta-barrel domain-like"/>
    <property type="match status" value="1"/>
</dbReference>
<sequence length="244" mass="26992">MNIQSIWRFPVKSLLGEPLNAAFIDDRGLIGDRAYALADASGKLGSGKSTSHFQRIDNLLFLRAETQANEVHIGLPGEKLEPISSRDLPHRLSDFLGQPVTIVEDQDATHFDDGAVHIIMSSEVKALQARSPHLDFDPRRFRANLLLNTPDHMSAEDLLGRVLTIGDVRLKITHPTERCVMVTAKQDGLSSEPLILKAISQGFDVNFGLYASVLKPGRIEVGQEVEVSAEAGWRQNMKPRDFGF</sequence>
<keyword evidence="3" id="KW-1185">Reference proteome</keyword>
<dbReference type="InterPro" id="IPR052716">
    <property type="entry name" value="MOSC_domain"/>
</dbReference>
<proteinExistence type="predicted"/>
<name>A0A0M7AH66_9HYPH</name>
<dbReference type="Pfam" id="PF03473">
    <property type="entry name" value="MOSC"/>
    <property type="match status" value="1"/>
</dbReference>
<dbReference type="STRING" id="388408.LAX5112_03866"/>
<dbReference type="InterPro" id="IPR011037">
    <property type="entry name" value="Pyrv_Knase-like_insert_dom_sf"/>
</dbReference>
<dbReference type="Pfam" id="PF03476">
    <property type="entry name" value="MOSC_N"/>
    <property type="match status" value="1"/>
</dbReference>
<dbReference type="Gene3D" id="2.40.33.20">
    <property type="entry name" value="PK beta-barrel domain-like"/>
    <property type="match status" value="1"/>
</dbReference>
<accession>A0A0M7AH66</accession>
<dbReference type="Proteomes" id="UP000053235">
    <property type="component" value="Unassembled WGS sequence"/>
</dbReference>
<dbReference type="GO" id="GO:0003824">
    <property type="term" value="F:catalytic activity"/>
    <property type="evidence" value="ECO:0007669"/>
    <property type="project" value="InterPro"/>
</dbReference>
<dbReference type="PROSITE" id="PS51340">
    <property type="entry name" value="MOSC"/>
    <property type="match status" value="1"/>
</dbReference>
<dbReference type="RefSeq" id="WP_055673174.1">
    <property type="nucleotide sequence ID" value="NZ_CXWD01000017.1"/>
</dbReference>
<gene>
    <name evidence="2" type="ORF">LAX5112_03866</name>
</gene>
<evidence type="ECO:0000313" key="3">
    <source>
        <dbReference type="Proteomes" id="UP000053235"/>
    </source>
</evidence>
<dbReference type="GO" id="GO:0030170">
    <property type="term" value="F:pyridoxal phosphate binding"/>
    <property type="evidence" value="ECO:0007669"/>
    <property type="project" value="InterPro"/>
</dbReference>
<organism evidence="2 3">
    <name type="scientific">Roseibium alexandrii</name>
    <dbReference type="NCBI Taxonomy" id="388408"/>
    <lineage>
        <taxon>Bacteria</taxon>
        <taxon>Pseudomonadati</taxon>
        <taxon>Pseudomonadota</taxon>
        <taxon>Alphaproteobacteria</taxon>
        <taxon>Hyphomicrobiales</taxon>
        <taxon>Stappiaceae</taxon>
        <taxon>Roseibium</taxon>
    </lineage>
</organism>
<dbReference type="OrthoDB" id="581532at2"/>
<dbReference type="EMBL" id="CXWD01000017">
    <property type="protein sequence ID" value="CTQ74448.1"/>
    <property type="molecule type" value="Genomic_DNA"/>
</dbReference>
<dbReference type="InterPro" id="IPR005303">
    <property type="entry name" value="MOCOS_middle"/>
</dbReference>
<dbReference type="InterPro" id="IPR005302">
    <property type="entry name" value="MoCF_Sase_C"/>
</dbReference>
<reference evidence="3" key="1">
    <citation type="submission" date="2015-07" db="EMBL/GenBank/DDBJ databases">
        <authorList>
            <person name="Rodrigo-Torres Lidia"/>
            <person name="Arahal R.David."/>
        </authorList>
    </citation>
    <scope>NUCLEOTIDE SEQUENCE [LARGE SCALE GENOMIC DNA]</scope>
    <source>
        <strain evidence="3">CECT 5112</strain>
    </source>
</reference>
<dbReference type="GO" id="GO:0030151">
    <property type="term" value="F:molybdenum ion binding"/>
    <property type="evidence" value="ECO:0007669"/>
    <property type="project" value="InterPro"/>
</dbReference>
<dbReference type="PANTHER" id="PTHR36930">
    <property type="entry name" value="METAL-SULFUR CLUSTER BIOSYNTHESIS PROTEINS YUAD-RELATED"/>
    <property type="match status" value="1"/>
</dbReference>